<evidence type="ECO:0000313" key="3">
    <source>
        <dbReference type="Proteomes" id="UP001066276"/>
    </source>
</evidence>
<protein>
    <submittedName>
        <fullName evidence="2">Uncharacterized protein</fullName>
    </submittedName>
</protein>
<dbReference type="AlphaFoldDB" id="A0AAV7QK87"/>
<feature type="compositionally biased region" description="Basic and acidic residues" evidence="1">
    <location>
        <begin position="26"/>
        <end position="43"/>
    </location>
</feature>
<evidence type="ECO:0000313" key="2">
    <source>
        <dbReference type="EMBL" id="KAJ1138725.1"/>
    </source>
</evidence>
<sequence length="68" mass="7093">MMHSLSDMATSLTCFCGRARDALDSPVSMEREQALAEGGRAEPGEAAGVLLTAESPAARQQPTRSLAS</sequence>
<evidence type="ECO:0000256" key="1">
    <source>
        <dbReference type="SAM" id="MobiDB-lite"/>
    </source>
</evidence>
<organism evidence="2 3">
    <name type="scientific">Pleurodeles waltl</name>
    <name type="common">Iberian ribbed newt</name>
    <dbReference type="NCBI Taxonomy" id="8319"/>
    <lineage>
        <taxon>Eukaryota</taxon>
        <taxon>Metazoa</taxon>
        <taxon>Chordata</taxon>
        <taxon>Craniata</taxon>
        <taxon>Vertebrata</taxon>
        <taxon>Euteleostomi</taxon>
        <taxon>Amphibia</taxon>
        <taxon>Batrachia</taxon>
        <taxon>Caudata</taxon>
        <taxon>Salamandroidea</taxon>
        <taxon>Salamandridae</taxon>
        <taxon>Pleurodelinae</taxon>
        <taxon>Pleurodeles</taxon>
    </lineage>
</organism>
<name>A0AAV7QK87_PLEWA</name>
<comment type="caution">
    <text evidence="2">The sequence shown here is derived from an EMBL/GenBank/DDBJ whole genome shotgun (WGS) entry which is preliminary data.</text>
</comment>
<keyword evidence="3" id="KW-1185">Reference proteome</keyword>
<gene>
    <name evidence="2" type="ORF">NDU88_005106</name>
</gene>
<accession>A0AAV7QK87</accession>
<dbReference type="Proteomes" id="UP001066276">
    <property type="component" value="Chromosome 6"/>
</dbReference>
<feature type="region of interest" description="Disordered" evidence="1">
    <location>
        <begin position="26"/>
        <end position="68"/>
    </location>
</feature>
<proteinExistence type="predicted"/>
<feature type="compositionally biased region" description="Polar residues" evidence="1">
    <location>
        <begin position="58"/>
        <end position="68"/>
    </location>
</feature>
<reference evidence="2" key="1">
    <citation type="journal article" date="2022" name="bioRxiv">
        <title>Sequencing and chromosome-scale assembly of the giantPleurodeles waltlgenome.</title>
        <authorList>
            <person name="Brown T."/>
            <person name="Elewa A."/>
            <person name="Iarovenko S."/>
            <person name="Subramanian E."/>
            <person name="Araus A.J."/>
            <person name="Petzold A."/>
            <person name="Susuki M."/>
            <person name="Suzuki K.-i.T."/>
            <person name="Hayashi T."/>
            <person name="Toyoda A."/>
            <person name="Oliveira C."/>
            <person name="Osipova E."/>
            <person name="Leigh N.D."/>
            <person name="Simon A."/>
            <person name="Yun M.H."/>
        </authorList>
    </citation>
    <scope>NUCLEOTIDE SEQUENCE</scope>
    <source>
        <strain evidence="2">20211129_DDA</strain>
        <tissue evidence="2">Liver</tissue>
    </source>
</reference>
<dbReference type="EMBL" id="JANPWB010000010">
    <property type="protein sequence ID" value="KAJ1138725.1"/>
    <property type="molecule type" value="Genomic_DNA"/>
</dbReference>